<reference evidence="1" key="1">
    <citation type="submission" date="2020-11" db="EMBL/GenBank/DDBJ databases">
        <authorList>
            <consortium name="DOE Joint Genome Institute"/>
            <person name="Ahrendt S."/>
            <person name="Riley R."/>
            <person name="Andreopoulos W."/>
            <person name="Labutti K."/>
            <person name="Pangilinan J."/>
            <person name="Ruiz-Duenas F.J."/>
            <person name="Barrasa J.M."/>
            <person name="Sanchez-Garcia M."/>
            <person name="Camarero S."/>
            <person name="Miyauchi S."/>
            <person name="Serrano A."/>
            <person name="Linde D."/>
            <person name="Babiker R."/>
            <person name="Drula E."/>
            <person name="Ayuso-Fernandez I."/>
            <person name="Pacheco R."/>
            <person name="Padilla G."/>
            <person name="Ferreira P."/>
            <person name="Barriuso J."/>
            <person name="Kellner H."/>
            <person name="Castanera R."/>
            <person name="Alfaro M."/>
            <person name="Ramirez L."/>
            <person name="Pisabarro A.G."/>
            <person name="Kuo A."/>
            <person name="Tritt A."/>
            <person name="Lipzen A."/>
            <person name="He G."/>
            <person name="Yan M."/>
            <person name="Ng V."/>
            <person name="Cullen D."/>
            <person name="Martin F."/>
            <person name="Rosso M.-N."/>
            <person name="Henrissat B."/>
            <person name="Hibbett D."/>
            <person name="Martinez A.T."/>
            <person name="Grigoriev I.V."/>
        </authorList>
    </citation>
    <scope>NUCLEOTIDE SEQUENCE</scope>
    <source>
        <strain evidence="1">CBS 506.95</strain>
    </source>
</reference>
<evidence type="ECO:0000313" key="2">
    <source>
        <dbReference type="Proteomes" id="UP000807306"/>
    </source>
</evidence>
<keyword evidence="2" id="KW-1185">Reference proteome</keyword>
<organism evidence="1 2">
    <name type="scientific">Crepidotus variabilis</name>
    <dbReference type="NCBI Taxonomy" id="179855"/>
    <lineage>
        <taxon>Eukaryota</taxon>
        <taxon>Fungi</taxon>
        <taxon>Dikarya</taxon>
        <taxon>Basidiomycota</taxon>
        <taxon>Agaricomycotina</taxon>
        <taxon>Agaricomycetes</taxon>
        <taxon>Agaricomycetidae</taxon>
        <taxon>Agaricales</taxon>
        <taxon>Agaricineae</taxon>
        <taxon>Crepidotaceae</taxon>
        <taxon>Crepidotus</taxon>
    </lineage>
</organism>
<gene>
    <name evidence="1" type="ORF">CPB83DRAFT_851460</name>
</gene>
<name>A0A9P6EJH0_9AGAR</name>
<sequence>MSTSRYITWFDQNALPIREHFDHPRFRGHLSHRIAVHRHFRDLHQFTLNTTLFAASAVVITSSLSSAFRSPPPCAHPHSVKLSFLGASPSGDSSCLA</sequence>
<dbReference type="Proteomes" id="UP000807306">
    <property type="component" value="Unassembled WGS sequence"/>
</dbReference>
<proteinExistence type="predicted"/>
<dbReference type="EMBL" id="MU157842">
    <property type="protein sequence ID" value="KAF9530023.1"/>
    <property type="molecule type" value="Genomic_DNA"/>
</dbReference>
<comment type="caution">
    <text evidence="1">The sequence shown here is derived from an EMBL/GenBank/DDBJ whole genome shotgun (WGS) entry which is preliminary data.</text>
</comment>
<dbReference type="AlphaFoldDB" id="A0A9P6EJH0"/>
<evidence type="ECO:0000313" key="1">
    <source>
        <dbReference type="EMBL" id="KAF9530023.1"/>
    </source>
</evidence>
<protein>
    <submittedName>
        <fullName evidence="1">Uncharacterized protein</fullName>
    </submittedName>
</protein>
<accession>A0A9P6EJH0</accession>